<dbReference type="HOGENOM" id="CLU_1026513_0_0_4"/>
<evidence type="ECO:0000259" key="1">
    <source>
        <dbReference type="SMART" id="SM00421"/>
    </source>
</evidence>
<name>T1XFY3_VARPD</name>
<dbReference type="AlphaFoldDB" id="T1XFY3"/>
<dbReference type="Pfam" id="PF00196">
    <property type="entry name" value="GerE"/>
    <property type="match status" value="1"/>
</dbReference>
<dbReference type="Proteomes" id="UP000016223">
    <property type="component" value="Chromosome 1"/>
</dbReference>
<dbReference type="EMBL" id="CP003911">
    <property type="protein sequence ID" value="AGU51827.1"/>
    <property type="molecule type" value="Genomic_DNA"/>
</dbReference>
<dbReference type="SMART" id="SM00421">
    <property type="entry name" value="HTH_LUXR"/>
    <property type="match status" value="1"/>
</dbReference>
<dbReference type="KEGG" id="vpd:VAPA_1c47610"/>
<evidence type="ECO:0000313" key="2">
    <source>
        <dbReference type="EMBL" id="AGU51827.1"/>
    </source>
</evidence>
<organism evidence="2 3">
    <name type="scientific">Variovorax paradoxus B4</name>
    <dbReference type="NCBI Taxonomy" id="1246301"/>
    <lineage>
        <taxon>Bacteria</taxon>
        <taxon>Pseudomonadati</taxon>
        <taxon>Pseudomonadota</taxon>
        <taxon>Betaproteobacteria</taxon>
        <taxon>Burkholderiales</taxon>
        <taxon>Comamonadaceae</taxon>
        <taxon>Variovorax</taxon>
    </lineage>
</organism>
<accession>T1XFY3</accession>
<evidence type="ECO:0000313" key="3">
    <source>
        <dbReference type="Proteomes" id="UP000016223"/>
    </source>
</evidence>
<dbReference type="GO" id="GO:0003677">
    <property type="term" value="F:DNA binding"/>
    <property type="evidence" value="ECO:0007669"/>
    <property type="project" value="InterPro"/>
</dbReference>
<dbReference type="Gene3D" id="1.10.10.10">
    <property type="entry name" value="Winged helix-like DNA-binding domain superfamily/Winged helix DNA-binding domain"/>
    <property type="match status" value="1"/>
</dbReference>
<dbReference type="InterPro" id="IPR036388">
    <property type="entry name" value="WH-like_DNA-bd_sf"/>
</dbReference>
<protein>
    <submittedName>
        <fullName evidence="2">Putative transcriptional regulator, LuxR family</fullName>
    </submittedName>
</protein>
<proteinExistence type="predicted"/>
<dbReference type="PATRIC" id="fig|1246301.3.peg.4767"/>
<reference evidence="2 3" key="1">
    <citation type="submission" date="2012-10" db="EMBL/GenBank/DDBJ databases">
        <title>Genome sequence of Variovorax paradoxus B4.</title>
        <authorList>
            <person name="Schuldes J."/>
            <person name="Brandt U."/>
            <person name="Hiessl S."/>
            <person name="Wuebbeler J.H."/>
            <person name="Thuermer A."/>
            <person name="Steinbuechel A."/>
            <person name="Daniel R."/>
        </authorList>
    </citation>
    <scope>NUCLEOTIDE SEQUENCE [LARGE SCALE GENOMIC DNA]</scope>
    <source>
        <strain evidence="2 3">B4</strain>
    </source>
</reference>
<dbReference type="InterPro" id="IPR000792">
    <property type="entry name" value="Tscrpt_reg_LuxR_C"/>
</dbReference>
<gene>
    <name evidence="2" type="ORF">VAPA_1c47610</name>
</gene>
<dbReference type="InterPro" id="IPR016032">
    <property type="entry name" value="Sig_transdc_resp-reg_C-effctor"/>
</dbReference>
<feature type="domain" description="HTH luxR-type" evidence="1">
    <location>
        <begin position="210"/>
        <end position="267"/>
    </location>
</feature>
<dbReference type="GO" id="GO:0006355">
    <property type="term" value="P:regulation of DNA-templated transcription"/>
    <property type="evidence" value="ECO:0007669"/>
    <property type="project" value="InterPro"/>
</dbReference>
<dbReference type="SUPFAM" id="SSF46894">
    <property type="entry name" value="C-terminal effector domain of the bipartite response regulators"/>
    <property type="match status" value="1"/>
</dbReference>
<sequence>MVPVPAGRLAPEAGKAAINASSVAKPVVSLGLARLIEQGCVSSTPRRWRSREPAGKVASGSMRATAVTHALRQGLARRDERAQLRLGGAESAFAAFGEAVLLVTPAGTVLRASAGAQEFFGTSRSPRLRGQRLWHPDAQTQQALAAGLRLAAQSHQRVCLPIPGGSASHEHLELARAAPQLSLGDEVLVLARIRLGRSQALPSIDSLCSAFGITPAEARVLAALIAGQSPKQHAGAQGVSVHTVRSQVGSLMAKMGCTRQVDLVRKALLAP</sequence>